<organism evidence="2 3">
    <name type="scientific">Methanomicrobium antiquum</name>
    <dbReference type="NCBI Taxonomy" id="487686"/>
    <lineage>
        <taxon>Archaea</taxon>
        <taxon>Methanobacteriati</taxon>
        <taxon>Methanobacteriota</taxon>
        <taxon>Stenosarchaea group</taxon>
        <taxon>Methanomicrobia</taxon>
        <taxon>Methanomicrobiales</taxon>
        <taxon>Methanomicrobiaceae</taxon>
        <taxon>Methanomicrobium</taxon>
    </lineage>
</organism>
<dbReference type="PANTHER" id="PTHR43065">
    <property type="entry name" value="SENSOR HISTIDINE KINASE"/>
    <property type="match status" value="1"/>
</dbReference>
<dbReference type="InterPro" id="IPR036890">
    <property type="entry name" value="HATPase_C_sf"/>
</dbReference>
<evidence type="ECO:0000259" key="1">
    <source>
        <dbReference type="PROSITE" id="PS50109"/>
    </source>
</evidence>
<dbReference type="InterPro" id="IPR005467">
    <property type="entry name" value="His_kinase_dom"/>
</dbReference>
<dbReference type="InterPro" id="IPR004358">
    <property type="entry name" value="Sig_transdc_His_kin-like_C"/>
</dbReference>
<dbReference type="GO" id="GO:0016772">
    <property type="term" value="F:transferase activity, transferring phosphorus-containing groups"/>
    <property type="evidence" value="ECO:0007669"/>
    <property type="project" value="InterPro"/>
</dbReference>
<evidence type="ECO:0000313" key="2">
    <source>
        <dbReference type="EMBL" id="WFN36545.1"/>
    </source>
</evidence>
<dbReference type="Proteomes" id="UP001218895">
    <property type="component" value="Chromosome"/>
</dbReference>
<keyword evidence="2" id="KW-0067">ATP-binding</keyword>
<dbReference type="SMART" id="SM00387">
    <property type="entry name" value="HATPase_c"/>
    <property type="match status" value="1"/>
</dbReference>
<dbReference type="PRINTS" id="PR00344">
    <property type="entry name" value="BCTRLSENSOR"/>
</dbReference>
<sequence>MQTEENLKIRPYARLLTMLGDQLIKNERVALVELVKNTYDADASWVTINFENFGDNYEILDDSKIIIEDNGEGMTADVIRNSWMNPATPCKLNKGGPARKSKLKSRTLQGEKGIGRFSALKLGKNVKIITRSRGSDEEYVVNFDFSSYDEDFISHNGEIKEIFLDDINISMATREPELIIEKDLRFGSQNIKRENHGTRIEISDLKGRWTEKRITSVYDDLAKLSPTFTKLFFKDKCEDDQFEIIINYNGSKWRDSKDDIEEFKNLIEYSPVLKIEDGNFNNELLEYKFKINGDPVKLELKSSEIRGLKVFNDHFKMNIGSENNKREVYRDPDCGSFNFAFYIFDLTNKKENVKSLDKEEKELIKKHRIYLFRDGIRVYPYGDPDDDWLEIDKVRGNIRASEMLSNDQTIGIIEISKNQNPNLNDKTNREGLIETGDATRDFIKLIQTLLSYIRKNRYQEYIDLKKNRREQEIYKRNFVQTELSSLKEHLSKSGDNEAIALLNQAEKNYTIEKNYLETRAEITEDLAGVGLAVETASHDIIAFLSKAIKAVDNLSGEVLHGNTDPEYLFDEISSVKGILSFIEGQFSDVQLLFRSSKKRRRNIRIDEMLKKVNKIYRKSLSEEKIALNIISTGSPLIAKTTDAVVLQLLINLFDNSFYWLKTIDIPDKEIRITLDGSQGKLIFSDNGPGISEEDKPYIFSSFYSGKGEEGRGLGLYIARQLLERHDYSIDLAELNSEEKLSGANFVVNFVAKGDEN</sequence>
<feature type="domain" description="Histidine kinase" evidence="1">
    <location>
        <begin position="535"/>
        <end position="753"/>
    </location>
</feature>
<dbReference type="GO" id="GO:0005524">
    <property type="term" value="F:ATP binding"/>
    <property type="evidence" value="ECO:0007669"/>
    <property type="project" value="UniProtKB-KW"/>
</dbReference>
<name>A0AAF0FV72_9EURY</name>
<dbReference type="Gene3D" id="3.30.565.10">
    <property type="entry name" value="Histidine kinase-like ATPase, C-terminal domain"/>
    <property type="match status" value="2"/>
</dbReference>
<proteinExistence type="predicted"/>
<dbReference type="AlphaFoldDB" id="A0AAF0FV72"/>
<evidence type="ECO:0000313" key="3">
    <source>
        <dbReference type="Proteomes" id="UP001218895"/>
    </source>
</evidence>
<dbReference type="Pfam" id="PF13589">
    <property type="entry name" value="HATPase_c_3"/>
    <property type="match status" value="1"/>
</dbReference>
<dbReference type="PROSITE" id="PS50109">
    <property type="entry name" value="HIS_KIN"/>
    <property type="match status" value="1"/>
</dbReference>
<dbReference type="Pfam" id="PF02518">
    <property type="entry name" value="HATPase_c"/>
    <property type="match status" value="1"/>
</dbReference>
<reference evidence="2" key="1">
    <citation type="submission" date="2022-01" db="EMBL/GenBank/DDBJ databases">
        <title>Complete genome of Methanomicrobium antiquum DSM 21220.</title>
        <authorList>
            <person name="Chen S.-C."/>
            <person name="You Y.-T."/>
            <person name="Zhou Y.-Z."/>
            <person name="Lai M.-C."/>
        </authorList>
    </citation>
    <scope>NUCLEOTIDE SEQUENCE</scope>
    <source>
        <strain evidence="2">DSM 21220</strain>
    </source>
</reference>
<dbReference type="GeneID" id="79950820"/>
<keyword evidence="2" id="KW-0547">Nucleotide-binding</keyword>
<dbReference type="SUPFAM" id="SSF55874">
    <property type="entry name" value="ATPase domain of HSP90 chaperone/DNA topoisomerase II/histidine kinase"/>
    <property type="match status" value="2"/>
</dbReference>
<keyword evidence="3" id="KW-1185">Reference proteome</keyword>
<dbReference type="RefSeq" id="WP_278099380.1">
    <property type="nucleotide sequence ID" value="NZ_CP091092.1"/>
</dbReference>
<dbReference type="EMBL" id="CP091092">
    <property type="protein sequence ID" value="WFN36545.1"/>
    <property type="molecule type" value="Genomic_DNA"/>
</dbReference>
<dbReference type="KEGG" id="manq:L1994_10440"/>
<dbReference type="InterPro" id="IPR003594">
    <property type="entry name" value="HATPase_dom"/>
</dbReference>
<accession>A0AAF0FV72</accession>
<gene>
    <name evidence="2" type="ORF">L1994_10440</name>
</gene>
<protein>
    <submittedName>
        <fullName evidence="2">ATP-binding protein</fullName>
    </submittedName>
</protein>